<gene>
    <name evidence="1" type="ORF">HNQ55_002532</name>
</gene>
<organism evidence="1 2">
    <name type="scientific">Thalassotalea piscium</name>
    <dbReference type="NCBI Taxonomy" id="1230533"/>
    <lineage>
        <taxon>Bacteria</taxon>
        <taxon>Pseudomonadati</taxon>
        <taxon>Pseudomonadota</taxon>
        <taxon>Gammaproteobacteria</taxon>
        <taxon>Alteromonadales</taxon>
        <taxon>Colwelliaceae</taxon>
        <taxon>Thalassotalea</taxon>
    </lineage>
</organism>
<comment type="caution">
    <text evidence="1">The sequence shown here is derived from an EMBL/GenBank/DDBJ whole genome shotgun (WGS) entry which is preliminary data.</text>
</comment>
<reference evidence="1 2" key="1">
    <citation type="submission" date="2020-08" db="EMBL/GenBank/DDBJ databases">
        <title>Genomic Encyclopedia of Type Strains, Phase IV (KMG-IV): sequencing the most valuable type-strain genomes for metagenomic binning, comparative biology and taxonomic classification.</title>
        <authorList>
            <person name="Goeker M."/>
        </authorList>
    </citation>
    <scope>NUCLEOTIDE SEQUENCE [LARGE SCALE GENOMIC DNA]</scope>
    <source>
        <strain evidence="1 2">DSM 26287</strain>
    </source>
</reference>
<sequence>MEIMWLKTKLACSLLLITFNIHANSTETKNINKGNQ</sequence>
<accession>A0A7X0NIC2</accession>
<dbReference type="AlphaFoldDB" id="A0A7X0NIC2"/>
<evidence type="ECO:0000313" key="2">
    <source>
        <dbReference type="Proteomes" id="UP000537141"/>
    </source>
</evidence>
<evidence type="ECO:0000313" key="1">
    <source>
        <dbReference type="EMBL" id="MBB6544008.1"/>
    </source>
</evidence>
<protein>
    <submittedName>
        <fullName evidence="1">Putative membrane protein</fullName>
    </submittedName>
</protein>
<proteinExistence type="predicted"/>
<dbReference type="Proteomes" id="UP000537141">
    <property type="component" value="Unassembled WGS sequence"/>
</dbReference>
<dbReference type="EMBL" id="JACHHU010000022">
    <property type="protein sequence ID" value="MBB6544008.1"/>
    <property type="molecule type" value="Genomic_DNA"/>
</dbReference>
<name>A0A7X0NIC2_9GAMM</name>
<keyword evidence="2" id="KW-1185">Reference proteome</keyword>